<proteinExistence type="predicted"/>
<gene>
    <name evidence="1" type="ORF">ACFPZ4_17365</name>
</gene>
<dbReference type="EMBL" id="JBHSQQ010000102">
    <property type="protein sequence ID" value="MFC5943242.1"/>
    <property type="molecule type" value="Genomic_DNA"/>
</dbReference>
<evidence type="ECO:0000313" key="2">
    <source>
        <dbReference type="Proteomes" id="UP001596207"/>
    </source>
</evidence>
<evidence type="ECO:0000313" key="1">
    <source>
        <dbReference type="EMBL" id="MFC5943242.1"/>
    </source>
</evidence>
<comment type="caution">
    <text evidence="1">The sequence shown here is derived from an EMBL/GenBank/DDBJ whole genome shotgun (WGS) entry which is preliminary data.</text>
</comment>
<dbReference type="Proteomes" id="UP001596207">
    <property type="component" value="Unassembled WGS sequence"/>
</dbReference>
<accession>A0ABW1HPK3</accession>
<protein>
    <submittedName>
        <fullName evidence="1">Uncharacterized protein</fullName>
    </submittedName>
</protein>
<organism evidence="1 2">
    <name type="scientific">Micromonospora harpali</name>
    <dbReference type="NCBI Taxonomy" id="1490225"/>
    <lineage>
        <taxon>Bacteria</taxon>
        <taxon>Bacillati</taxon>
        <taxon>Actinomycetota</taxon>
        <taxon>Actinomycetes</taxon>
        <taxon>Micromonosporales</taxon>
        <taxon>Micromonosporaceae</taxon>
        <taxon>Micromonospora</taxon>
    </lineage>
</organism>
<sequence length="253" mass="26653">MTGAPTVACPDCDGTAPVSCHRCGRRGRRRAQLVLTVANLDTGAVASHEVVPRGLDPRPEAAGGWAVDLTPRVRELAAEAGVAATVEPVVVPMPDAWRPDLPAAERHELAARALAAAARPAWRVWVGRSTAPPPVDPARQLGRLCALADLLLLDLVVEARRHGDALRWAVRYEVPGSPVPDLPTEPSFADLAAALAGTDVADALTGLGERGRDAPARQLRPDPLRTLIRAATNVARVARRVRADCEGRAGGGR</sequence>
<keyword evidence="2" id="KW-1185">Reference proteome</keyword>
<name>A0ABW1HPK3_9ACTN</name>
<reference evidence="2" key="1">
    <citation type="journal article" date="2019" name="Int. J. Syst. Evol. Microbiol.">
        <title>The Global Catalogue of Microorganisms (GCM) 10K type strain sequencing project: providing services to taxonomists for standard genome sequencing and annotation.</title>
        <authorList>
            <consortium name="The Broad Institute Genomics Platform"/>
            <consortium name="The Broad Institute Genome Sequencing Center for Infectious Disease"/>
            <person name="Wu L."/>
            <person name="Ma J."/>
        </authorList>
    </citation>
    <scope>NUCLEOTIDE SEQUENCE [LARGE SCALE GENOMIC DNA]</scope>
    <source>
        <strain evidence="2">CGMCC 4.7173</strain>
    </source>
</reference>
<feature type="non-terminal residue" evidence="1">
    <location>
        <position position="253"/>
    </location>
</feature>